<sequence length="292" mass="31446">MGSKCWFVLSQTHYPPPDIPKNGIGPSRGPICLGHLITDLRHLDNVINRDAPLDIPPNMPIHSSKRWGLNWQIHTGRGAEVSATAGAPIAAAAGVTIKQDAGLAFEMSVSKHWEFEALETFIVQPTNNFVEESVGTTEVLGHLKKQGRLKTSTLFMITGIAIARGASIGVSQTATKKIVGGPGIEAPLGIAEVGFQVGCSKDNAILSSTHRSTDFIWAVRLAKISKGFIDRKWSFETLSRGATFGRRDGGADIGDEVTQALRDEGLDMRPCPVNINDDVFVLNHDDLPTSSD</sequence>
<comment type="caution">
    <text evidence="1">The sequence shown here is derived from an EMBL/GenBank/DDBJ whole genome shotgun (WGS) entry which is preliminary data.</text>
</comment>
<name>A0A9Q0B1B2_9PEZI</name>
<reference evidence="1" key="1">
    <citation type="submission" date="2019-01" db="EMBL/GenBank/DDBJ databases">
        <title>Colletotrichum abscissum LGMF1257.</title>
        <authorList>
            <person name="Baroncelli R."/>
        </authorList>
    </citation>
    <scope>NUCLEOTIDE SEQUENCE</scope>
    <source>
        <strain evidence="1">Ca142</strain>
    </source>
</reference>
<dbReference type="OrthoDB" id="4500473at2759"/>
<proteinExistence type="predicted"/>
<keyword evidence="2" id="KW-1185">Reference proteome</keyword>
<dbReference type="AlphaFoldDB" id="A0A9Q0B1B2"/>
<evidence type="ECO:0000313" key="2">
    <source>
        <dbReference type="Proteomes" id="UP001056436"/>
    </source>
</evidence>
<organism evidence="1 2">
    <name type="scientific">Colletotrichum abscissum</name>
    <dbReference type="NCBI Taxonomy" id="1671311"/>
    <lineage>
        <taxon>Eukaryota</taxon>
        <taxon>Fungi</taxon>
        <taxon>Dikarya</taxon>
        <taxon>Ascomycota</taxon>
        <taxon>Pezizomycotina</taxon>
        <taxon>Sordariomycetes</taxon>
        <taxon>Hypocreomycetidae</taxon>
        <taxon>Glomerellales</taxon>
        <taxon>Glomerellaceae</taxon>
        <taxon>Colletotrichum</taxon>
        <taxon>Colletotrichum acutatum species complex</taxon>
    </lineage>
</organism>
<evidence type="ECO:0000313" key="1">
    <source>
        <dbReference type="EMBL" id="KAI3542669.1"/>
    </source>
</evidence>
<dbReference type="Proteomes" id="UP001056436">
    <property type="component" value="Unassembled WGS sequence"/>
</dbReference>
<dbReference type="EMBL" id="SDAQ01000076">
    <property type="protein sequence ID" value="KAI3542669.1"/>
    <property type="molecule type" value="Genomic_DNA"/>
</dbReference>
<protein>
    <submittedName>
        <fullName evidence="1">Uncharacterized protein</fullName>
    </submittedName>
</protein>
<accession>A0A9Q0B1B2</accession>
<gene>
    <name evidence="1" type="ORF">CABS02_10289</name>
</gene>